<dbReference type="Proteomes" id="UP001159363">
    <property type="component" value="Chromosome 6"/>
</dbReference>
<keyword evidence="3" id="KW-1185">Reference proteome</keyword>
<accession>A0ABQ9H586</accession>
<feature type="domain" description="Retroviral polymerase SH3-like" evidence="1">
    <location>
        <begin position="104"/>
        <end position="161"/>
    </location>
</feature>
<sequence>MIKNSDSLANVTGLESENIASKKNENTCAELKGDIKYQEFVLKNVLAPLFDSGLEKELWGEALRTAMYLLIRSPPATVDTIPAELWYGKIPDLQNLILSSSLSYAKKKLKKLGKLEKRCDKFVMVGCATNGYRLWNSENREIKLSRDVTFVESTEVSATNNSSQGIIADTVSLVDSEETKLILADNMEVRRNTTVLQDDVVDEPFQVFPSDQDTAKSSEMVDSLPEAATEIENCNHQGRKERIKRKPQYLQEYVMLPYKEAISVEDKGKWLQAIGEETSSLKKNSVLQFLDGKEISRNQELLSSRW</sequence>
<organism evidence="2 3">
    <name type="scientific">Dryococelus australis</name>
    <dbReference type="NCBI Taxonomy" id="614101"/>
    <lineage>
        <taxon>Eukaryota</taxon>
        <taxon>Metazoa</taxon>
        <taxon>Ecdysozoa</taxon>
        <taxon>Arthropoda</taxon>
        <taxon>Hexapoda</taxon>
        <taxon>Insecta</taxon>
        <taxon>Pterygota</taxon>
        <taxon>Neoptera</taxon>
        <taxon>Polyneoptera</taxon>
        <taxon>Phasmatodea</taxon>
        <taxon>Verophasmatodea</taxon>
        <taxon>Anareolatae</taxon>
        <taxon>Phasmatidae</taxon>
        <taxon>Eurycanthinae</taxon>
        <taxon>Dryococelus</taxon>
    </lineage>
</organism>
<proteinExistence type="predicted"/>
<name>A0ABQ9H586_9NEOP</name>
<comment type="caution">
    <text evidence="2">The sequence shown here is derived from an EMBL/GenBank/DDBJ whole genome shotgun (WGS) entry which is preliminary data.</text>
</comment>
<dbReference type="EMBL" id="JARBHB010000007">
    <property type="protein sequence ID" value="KAJ8879381.1"/>
    <property type="molecule type" value="Genomic_DNA"/>
</dbReference>
<evidence type="ECO:0000259" key="1">
    <source>
        <dbReference type="Pfam" id="PF25597"/>
    </source>
</evidence>
<evidence type="ECO:0000313" key="2">
    <source>
        <dbReference type="EMBL" id="KAJ8879381.1"/>
    </source>
</evidence>
<gene>
    <name evidence="2" type="ORF">PR048_019989</name>
</gene>
<dbReference type="Pfam" id="PF25597">
    <property type="entry name" value="SH3_retrovirus"/>
    <property type="match status" value="1"/>
</dbReference>
<evidence type="ECO:0000313" key="3">
    <source>
        <dbReference type="Proteomes" id="UP001159363"/>
    </source>
</evidence>
<dbReference type="InterPro" id="IPR057670">
    <property type="entry name" value="SH3_retrovirus"/>
</dbReference>
<feature type="non-terminal residue" evidence="2">
    <location>
        <position position="306"/>
    </location>
</feature>
<protein>
    <recommendedName>
        <fullName evidence="1">Retroviral polymerase SH3-like domain-containing protein</fullName>
    </recommendedName>
</protein>
<reference evidence="2 3" key="1">
    <citation type="submission" date="2023-02" db="EMBL/GenBank/DDBJ databases">
        <title>LHISI_Scaffold_Assembly.</title>
        <authorList>
            <person name="Stuart O.P."/>
            <person name="Cleave R."/>
            <person name="Magrath M.J.L."/>
            <person name="Mikheyev A.S."/>
        </authorList>
    </citation>
    <scope>NUCLEOTIDE SEQUENCE [LARGE SCALE GENOMIC DNA]</scope>
    <source>
        <strain evidence="2">Daus_M_001</strain>
        <tissue evidence="2">Leg muscle</tissue>
    </source>
</reference>